<gene>
    <name evidence="2" type="ORF">KI387_030714</name>
</gene>
<dbReference type="EMBL" id="JAHRHJ020000010">
    <property type="protein sequence ID" value="KAH9299032.1"/>
    <property type="molecule type" value="Genomic_DNA"/>
</dbReference>
<dbReference type="Proteomes" id="UP000824469">
    <property type="component" value="Unassembled WGS sequence"/>
</dbReference>
<accession>A0AA38CJV9</accession>
<organism evidence="2 3">
    <name type="scientific">Taxus chinensis</name>
    <name type="common">Chinese yew</name>
    <name type="synonym">Taxus wallichiana var. chinensis</name>
    <dbReference type="NCBI Taxonomy" id="29808"/>
    <lineage>
        <taxon>Eukaryota</taxon>
        <taxon>Viridiplantae</taxon>
        <taxon>Streptophyta</taxon>
        <taxon>Embryophyta</taxon>
        <taxon>Tracheophyta</taxon>
        <taxon>Spermatophyta</taxon>
        <taxon>Pinopsida</taxon>
        <taxon>Pinidae</taxon>
        <taxon>Conifers II</taxon>
        <taxon>Cupressales</taxon>
        <taxon>Taxaceae</taxon>
        <taxon>Taxus</taxon>
    </lineage>
</organism>
<proteinExistence type="predicted"/>
<evidence type="ECO:0000313" key="2">
    <source>
        <dbReference type="EMBL" id="KAH9299032.1"/>
    </source>
</evidence>
<dbReference type="AlphaFoldDB" id="A0AA38CJV9"/>
<evidence type="ECO:0000256" key="1">
    <source>
        <dbReference type="SAM" id="MobiDB-lite"/>
    </source>
</evidence>
<feature type="region of interest" description="Disordered" evidence="1">
    <location>
        <begin position="94"/>
        <end position="118"/>
    </location>
</feature>
<sequence length="178" mass="19835">MGSRSGHMLSRSLNGIRTSAAVLRMPPPFSPARDINRTPHNCKRLNYVSIIPPTDRGFESQEPMSPKVSCIGHIKMKPPQLAKPSKLKKLMLGRHRKNNKAEEEDTVKSEEGKLGNTPDSYEAKFGSVYVEEGPIVAKSESFMLEGAPKEEIRSGAVLSPLKPWKPLMRPNPRRSFTT</sequence>
<evidence type="ECO:0000313" key="3">
    <source>
        <dbReference type="Proteomes" id="UP000824469"/>
    </source>
</evidence>
<comment type="caution">
    <text evidence="2">The sequence shown here is derived from an EMBL/GenBank/DDBJ whole genome shotgun (WGS) entry which is preliminary data.</text>
</comment>
<feature type="non-terminal residue" evidence="2">
    <location>
        <position position="178"/>
    </location>
</feature>
<name>A0AA38CJV9_TAXCH</name>
<protein>
    <submittedName>
        <fullName evidence="2">Uncharacterized protein</fullName>
    </submittedName>
</protein>
<reference evidence="2 3" key="1">
    <citation type="journal article" date="2021" name="Nat. Plants">
        <title>The Taxus genome provides insights into paclitaxel biosynthesis.</title>
        <authorList>
            <person name="Xiong X."/>
            <person name="Gou J."/>
            <person name="Liao Q."/>
            <person name="Li Y."/>
            <person name="Zhou Q."/>
            <person name="Bi G."/>
            <person name="Li C."/>
            <person name="Du R."/>
            <person name="Wang X."/>
            <person name="Sun T."/>
            <person name="Guo L."/>
            <person name="Liang H."/>
            <person name="Lu P."/>
            <person name="Wu Y."/>
            <person name="Zhang Z."/>
            <person name="Ro D.K."/>
            <person name="Shang Y."/>
            <person name="Huang S."/>
            <person name="Yan J."/>
        </authorList>
    </citation>
    <scope>NUCLEOTIDE SEQUENCE [LARGE SCALE GENOMIC DNA]</scope>
    <source>
        <strain evidence="2">Ta-2019</strain>
    </source>
</reference>
<keyword evidence="3" id="KW-1185">Reference proteome</keyword>